<dbReference type="AlphaFoldDB" id="A0A5B7G0D9"/>
<proteinExistence type="predicted"/>
<dbReference type="EMBL" id="VSRR010011693">
    <property type="protein sequence ID" value="MPC53530.1"/>
    <property type="molecule type" value="Genomic_DNA"/>
</dbReference>
<name>A0A5B7G0D9_PORTR</name>
<evidence type="ECO:0000313" key="1">
    <source>
        <dbReference type="EMBL" id="MPC53530.1"/>
    </source>
</evidence>
<comment type="caution">
    <text evidence="1">The sequence shown here is derived from an EMBL/GenBank/DDBJ whole genome shotgun (WGS) entry which is preliminary data.</text>
</comment>
<evidence type="ECO:0000313" key="2">
    <source>
        <dbReference type="Proteomes" id="UP000324222"/>
    </source>
</evidence>
<reference evidence="1 2" key="1">
    <citation type="submission" date="2019-05" db="EMBL/GenBank/DDBJ databases">
        <title>Another draft genome of Portunus trituberculatus and its Hox gene families provides insights of decapod evolution.</title>
        <authorList>
            <person name="Jeong J.-H."/>
            <person name="Song I."/>
            <person name="Kim S."/>
            <person name="Choi T."/>
            <person name="Kim D."/>
            <person name="Ryu S."/>
            <person name="Kim W."/>
        </authorList>
    </citation>
    <scope>NUCLEOTIDE SEQUENCE [LARGE SCALE GENOMIC DNA]</scope>
    <source>
        <tissue evidence="1">Muscle</tissue>
    </source>
</reference>
<keyword evidence="2" id="KW-1185">Reference proteome</keyword>
<dbReference type="Proteomes" id="UP000324222">
    <property type="component" value="Unassembled WGS sequence"/>
</dbReference>
<gene>
    <name evidence="1" type="ORF">E2C01_047423</name>
</gene>
<accession>A0A5B7G0D9</accession>
<organism evidence="1 2">
    <name type="scientific">Portunus trituberculatus</name>
    <name type="common">Swimming crab</name>
    <name type="synonym">Neptunus trituberculatus</name>
    <dbReference type="NCBI Taxonomy" id="210409"/>
    <lineage>
        <taxon>Eukaryota</taxon>
        <taxon>Metazoa</taxon>
        <taxon>Ecdysozoa</taxon>
        <taxon>Arthropoda</taxon>
        <taxon>Crustacea</taxon>
        <taxon>Multicrustacea</taxon>
        <taxon>Malacostraca</taxon>
        <taxon>Eumalacostraca</taxon>
        <taxon>Eucarida</taxon>
        <taxon>Decapoda</taxon>
        <taxon>Pleocyemata</taxon>
        <taxon>Brachyura</taxon>
        <taxon>Eubrachyura</taxon>
        <taxon>Portunoidea</taxon>
        <taxon>Portunidae</taxon>
        <taxon>Portuninae</taxon>
        <taxon>Portunus</taxon>
    </lineage>
</organism>
<sequence length="75" mass="7868">MGVGRSPEVAETGLSVMAGTAFSEANVVTQGKVGKMGEQNQHPTSPSATPDTLLQPLRKLAGSTCRQVFSTYSRD</sequence>
<protein>
    <submittedName>
        <fullName evidence="1">Uncharacterized protein</fullName>
    </submittedName>
</protein>